<feature type="coiled-coil region" evidence="1">
    <location>
        <begin position="132"/>
        <end position="191"/>
    </location>
</feature>
<comment type="caution">
    <text evidence="3">The sequence shown here is derived from an EMBL/GenBank/DDBJ whole genome shotgun (WGS) entry which is preliminary data.</text>
</comment>
<dbReference type="Proteomes" id="UP000728185">
    <property type="component" value="Unassembled WGS sequence"/>
</dbReference>
<dbReference type="AlphaFoldDB" id="A0A8E0VGG5"/>
<evidence type="ECO:0000256" key="2">
    <source>
        <dbReference type="SAM" id="MobiDB-lite"/>
    </source>
</evidence>
<evidence type="ECO:0000313" key="4">
    <source>
        <dbReference type="Proteomes" id="UP000728185"/>
    </source>
</evidence>
<gene>
    <name evidence="3" type="ORF">FBUS_09103</name>
</gene>
<evidence type="ECO:0000313" key="3">
    <source>
        <dbReference type="EMBL" id="KAA0184496.1"/>
    </source>
</evidence>
<keyword evidence="4" id="KW-1185">Reference proteome</keyword>
<feature type="coiled-coil region" evidence="1">
    <location>
        <begin position="246"/>
        <end position="280"/>
    </location>
</feature>
<feature type="region of interest" description="Disordered" evidence="2">
    <location>
        <begin position="281"/>
        <end position="316"/>
    </location>
</feature>
<name>A0A8E0VGG5_9TREM</name>
<reference evidence="3" key="1">
    <citation type="submission" date="2019-05" db="EMBL/GenBank/DDBJ databases">
        <title>Annotation for the trematode Fasciolopsis buski.</title>
        <authorList>
            <person name="Choi Y.-J."/>
        </authorList>
    </citation>
    <scope>NUCLEOTIDE SEQUENCE</scope>
    <source>
        <strain evidence="3">HT</strain>
        <tissue evidence="3">Whole worm</tissue>
    </source>
</reference>
<feature type="compositionally biased region" description="Polar residues" evidence="2">
    <location>
        <begin position="283"/>
        <end position="299"/>
    </location>
</feature>
<dbReference type="OrthoDB" id="6250230at2759"/>
<evidence type="ECO:0000256" key="1">
    <source>
        <dbReference type="SAM" id="Coils"/>
    </source>
</evidence>
<keyword evidence="1" id="KW-0175">Coiled coil</keyword>
<accession>A0A8E0VGG5</accession>
<sequence length="358" mass="41118">MFKDVDRENTHLVTENQKLLAELDAGRKREAELIEHLVSAQMRVDKLQAIRLAQKKTIADLKYGLLVGRDGKVSTPATNKGLATSIRIRELEREVDYLTAHVEELSAKSQSKTIAWKYIEAQQDSLKTREELSKTRALVDDLNDQISQLRATNNQVKREANLAQTELAATRRAHEEHAKKTREQINRLMKQICAERRKAAHETREEIKQLDQADSAERQQALEELRSEVGWLKYLSTVLQETCDALKSEHEQVKQVETNLVRTKTELRHARRELAALRIQANAGKTQSTDAQGEGQPNGSVKCRNREEHKPYDSSQQDSLLELKMENHNLHKLIQVLRTRLSRMDPTYLSQYQFTTGV</sequence>
<organism evidence="3 4">
    <name type="scientific">Fasciolopsis buskii</name>
    <dbReference type="NCBI Taxonomy" id="27845"/>
    <lineage>
        <taxon>Eukaryota</taxon>
        <taxon>Metazoa</taxon>
        <taxon>Spiralia</taxon>
        <taxon>Lophotrochozoa</taxon>
        <taxon>Platyhelminthes</taxon>
        <taxon>Trematoda</taxon>
        <taxon>Digenea</taxon>
        <taxon>Plagiorchiida</taxon>
        <taxon>Echinostomata</taxon>
        <taxon>Echinostomatoidea</taxon>
        <taxon>Fasciolidae</taxon>
        <taxon>Fasciolopsis</taxon>
    </lineage>
</organism>
<protein>
    <submittedName>
        <fullName evidence="3">Uncharacterized protein</fullName>
    </submittedName>
</protein>
<dbReference type="EMBL" id="LUCM01011061">
    <property type="protein sequence ID" value="KAA0184496.1"/>
    <property type="molecule type" value="Genomic_DNA"/>
</dbReference>
<proteinExistence type="predicted"/>